<gene>
    <name evidence="6 7" type="primary">dinG</name>
    <name evidence="9" type="ORF">OL233_01315</name>
</gene>
<name>A0ABT5WYS9_9ENTE</name>
<feature type="short sequence motif" description="DEAH box" evidence="6">
    <location>
        <begin position="472"/>
        <end position="475"/>
    </location>
</feature>
<dbReference type="InterPro" id="IPR006555">
    <property type="entry name" value="ATP-dep_Helicase_C"/>
</dbReference>
<dbReference type="RefSeq" id="WP_275470569.1">
    <property type="nucleotide sequence ID" value="NZ_JAPDSH010000001.1"/>
</dbReference>
<sequence length="932" mass="105921">MVKSQMYAVVDLETTGTNPTTDRIIQFGCVFIKDNQIISTYATDVNPKCKIPKHIEKLTGVSTLQVANAPYFEDVAPEIAEMLKGCVFVAHNIYFDYHFLSQELSRCGEEELTLAGIDTVELAQLFLPTEPSYRLGDLAEAYGFTHDRPHQADSDAEVTAELLLLIEEKMMSLPIVTLTSIVKLAGPLGMNTKDYIELVLEEMLKDVPPLQSGIQLIGGLALRKKEVPTLSVNEAAVYPESKAKKVKLYAEKFDYRAAQGKMMNMVHRFFTTPFQTEPIEKVDRFAGKNIAIEASTGSGKSFGYLLPLSYLATKEEPVIISTVSTVLQTQLVTRSIAEVNRLRPDALLGTLVKSHRHFIDLERFSASLVSPVPQKQYAIYQMRLLVWLTETETGDFDELNLTNLNHALFRHVRHQGVGYLSETSDFYDVDFWRHLQKKVAQSNVIVVNHAFLCEENRRETPLLPESKYLIIDEAHHLPEIAQQTLARQINSYQFSKLLAGLFYEDDRQVELKALWEQTAWQSWLRPLKTCVTELADLFEDLKEDIIEGILIDAGGQQDQEWLVTNEILGRMPIYTSKNVEQLLLLLKDAVTLSEKLEEAYQAEIDKFTISDRALMMQWLSEVEELKSYREFFVQFVATNREGLLRWIMINSKNQQLTAFYSDLEATTVTNATWYQRYEKILYTGGTIRAGKDTQFLGRSLGLEYLPFKSVPSAYDYSKQGRIYVPTEAVNQQVVSSSETIQFICETLERLMSEQTRSVLVLFSAHHQLQTVYHRLNKTLGEGQGIEVLGQGISGSREKIIKRFEHANQALLLGAASFWEGIDLPGESLEVIVVTKLPFDSPDRPYVKAKYESLANQGVDSFYKYALPKACIRLRQGFGRLIRSETDKGIMIMLDPRFVKAKYSPTLIKALPQDLPIIENNVTEILKDMKDFL</sequence>
<dbReference type="InterPro" id="IPR006054">
    <property type="entry name" value="DnaQ"/>
</dbReference>
<dbReference type="EC" id="3.1.-.-" evidence="6 7"/>
<dbReference type="SUPFAM" id="SSF52540">
    <property type="entry name" value="P-loop containing nucleoside triphosphate hydrolases"/>
    <property type="match status" value="2"/>
</dbReference>
<evidence type="ECO:0000256" key="3">
    <source>
        <dbReference type="ARBA" id="ARBA00022801"/>
    </source>
</evidence>
<keyword evidence="5 6" id="KW-0067">ATP-binding</keyword>
<evidence type="ECO:0000313" key="10">
    <source>
        <dbReference type="Proteomes" id="UP001147148"/>
    </source>
</evidence>
<keyword evidence="4 6" id="KW-0269">Exonuclease</keyword>
<comment type="caution">
    <text evidence="9">The sequence shown here is derived from an EMBL/GenBank/DDBJ whole genome shotgun (WGS) entry which is preliminary data.</text>
</comment>
<keyword evidence="1 6" id="KW-0540">Nuclease</keyword>
<organism evidence="9 10">
    <name type="scientific">Vagococcus proximus</name>
    <dbReference type="NCBI Taxonomy" id="2991417"/>
    <lineage>
        <taxon>Bacteria</taxon>
        <taxon>Bacillati</taxon>
        <taxon>Bacillota</taxon>
        <taxon>Bacilli</taxon>
        <taxon>Lactobacillales</taxon>
        <taxon>Enterococcaceae</taxon>
        <taxon>Vagococcus</taxon>
    </lineage>
</organism>
<dbReference type="SUPFAM" id="SSF53098">
    <property type="entry name" value="Ribonuclease H-like"/>
    <property type="match status" value="1"/>
</dbReference>
<feature type="binding site" evidence="6">
    <location>
        <begin position="294"/>
        <end position="301"/>
    </location>
    <ligand>
        <name>ATP</name>
        <dbReference type="ChEBI" id="CHEBI:30616"/>
    </ligand>
</feature>
<dbReference type="InterPro" id="IPR027417">
    <property type="entry name" value="P-loop_NTPase"/>
</dbReference>
<dbReference type="Pfam" id="PF13307">
    <property type="entry name" value="Helicase_C_2"/>
    <property type="match status" value="1"/>
</dbReference>
<dbReference type="NCBIfam" id="TIGR00573">
    <property type="entry name" value="dnaq"/>
    <property type="match status" value="1"/>
</dbReference>
<dbReference type="InterPro" id="IPR036397">
    <property type="entry name" value="RNaseH_sf"/>
</dbReference>
<comment type="similarity">
    <text evidence="6 7">Belongs to the helicase family. DinG subfamily. Type 2 sub-subfamily.</text>
</comment>
<dbReference type="Pfam" id="PF00929">
    <property type="entry name" value="RNase_T"/>
    <property type="match status" value="1"/>
</dbReference>
<evidence type="ECO:0000256" key="1">
    <source>
        <dbReference type="ARBA" id="ARBA00022722"/>
    </source>
</evidence>
<dbReference type="InterPro" id="IPR013520">
    <property type="entry name" value="Ribonucl_H"/>
</dbReference>
<keyword evidence="2 6" id="KW-0547">Nucleotide-binding</keyword>
<evidence type="ECO:0000313" key="9">
    <source>
        <dbReference type="EMBL" id="MDF0478913.1"/>
    </source>
</evidence>
<feature type="domain" description="Helicase ATP-binding" evidence="8">
    <location>
        <begin position="245"/>
        <end position="553"/>
    </location>
</feature>
<evidence type="ECO:0000256" key="4">
    <source>
        <dbReference type="ARBA" id="ARBA00022839"/>
    </source>
</evidence>
<dbReference type="SMART" id="SM00491">
    <property type="entry name" value="HELICc2"/>
    <property type="match status" value="1"/>
</dbReference>
<dbReference type="HAMAP" id="MF_02206">
    <property type="entry name" value="DinG_exonucl"/>
    <property type="match status" value="1"/>
</dbReference>
<dbReference type="GO" id="GO:0004527">
    <property type="term" value="F:exonuclease activity"/>
    <property type="evidence" value="ECO:0007669"/>
    <property type="project" value="UniProtKB-KW"/>
</dbReference>
<dbReference type="SMART" id="SM00479">
    <property type="entry name" value="EXOIII"/>
    <property type="match status" value="1"/>
</dbReference>
<proteinExistence type="inferred from homology"/>
<evidence type="ECO:0000256" key="2">
    <source>
        <dbReference type="ARBA" id="ARBA00022741"/>
    </source>
</evidence>
<dbReference type="PANTHER" id="PTHR30231:SF41">
    <property type="entry name" value="DNA POLYMERASE III SUBUNIT EPSILON"/>
    <property type="match status" value="1"/>
</dbReference>
<keyword evidence="3 6" id="KW-0378">Hydrolase</keyword>
<comment type="function">
    <text evidence="6 7">3'-5' exonuclease.</text>
</comment>
<dbReference type="NCBIfam" id="TIGR01407">
    <property type="entry name" value="dinG_rel"/>
    <property type="match status" value="1"/>
</dbReference>
<keyword evidence="10" id="KW-1185">Reference proteome</keyword>
<dbReference type="InterPro" id="IPR006310">
    <property type="entry name" value="DinG"/>
</dbReference>
<protein>
    <recommendedName>
        <fullName evidence="6 7">3'-5' exonuclease DinG</fullName>
        <ecNumber evidence="6 7">3.1.-.-</ecNumber>
    </recommendedName>
</protein>
<dbReference type="Gene3D" id="3.40.50.300">
    <property type="entry name" value="P-loop containing nucleotide triphosphate hydrolases"/>
    <property type="match status" value="2"/>
</dbReference>
<dbReference type="PANTHER" id="PTHR30231">
    <property type="entry name" value="DNA POLYMERASE III SUBUNIT EPSILON"/>
    <property type="match status" value="1"/>
</dbReference>
<dbReference type="InterPro" id="IPR014013">
    <property type="entry name" value="Helic_SF1/SF2_ATP-bd_DinG/Rad3"/>
</dbReference>
<dbReference type="CDD" id="cd06127">
    <property type="entry name" value="DEDDh"/>
    <property type="match status" value="1"/>
</dbReference>
<dbReference type="InterPro" id="IPR012337">
    <property type="entry name" value="RNaseH-like_sf"/>
</dbReference>
<evidence type="ECO:0000256" key="5">
    <source>
        <dbReference type="ARBA" id="ARBA00022840"/>
    </source>
</evidence>
<evidence type="ECO:0000259" key="8">
    <source>
        <dbReference type="PROSITE" id="PS51193"/>
    </source>
</evidence>
<accession>A0ABT5WYS9</accession>
<dbReference type="EMBL" id="JAPDSH010000001">
    <property type="protein sequence ID" value="MDF0478913.1"/>
    <property type="molecule type" value="Genomic_DNA"/>
</dbReference>
<reference evidence="9" key="1">
    <citation type="submission" date="2022-10" db="EMBL/GenBank/DDBJ databases">
        <title>Vagococcus sp. isolated from poultry meat.</title>
        <authorList>
            <person name="Johansson P."/>
            <person name="Bjorkroth J."/>
        </authorList>
    </citation>
    <scope>NUCLEOTIDE SEQUENCE</scope>
    <source>
        <strain evidence="9">PNs007</strain>
    </source>
</reference>
<dbReference type="Proteomes" id="UP001147148">
    <property type="component" value="Unassembled WGS sequence"/>
</dbReference>
<evidence type="ECO:0000256" key="7">
    <source>
        <dbReference type="RuleBase" id="RU364106"/>
    </source>
</evidence>
<evidence type="ECO:0000256" key="6">
    <source>
        <dbReference type="HAMAP-Rule" id="MF_02206"/>
    </source>
</evidence>
<dbReference type="PROSITE" id="PS51193">
    <property type="entry name" value="HELICASE_ATP_BIND_2"/>
    <property type="match status" value="1"/>
</dbReference>
<dbReference type="Gene3D" id="3.30.420.10">
    <property type="entry name" value="Ribonuclease H-like superfamily/Ribonuclease H"/>
    <property type="match status" value="1"/>
</dbReference>